<dbReference type="AlphaFoldDB" id="A0A165IRS9"/>
<sequence length="361" mass="38945">MPGAFALCALFVAIFTLAFPAHTRDILVTIDNENIKYSEGFSDNSECTVDLTFDTDCDSQWFFFDSNSNINNGTQINTWGPNASMTFEFQGASLEIIAEQFPGGGAFFATVDDVQLQEGYLMDGDDEFHQFVIGADLDPSISHTAVISYDVDLFSADPDARVFISINAFVVRGAPETGTVGSTVDFIDSDSTESATNGTSRAGSDTADKPTTTNAQAFQLPKTPNKPLSIAAIGGLIGIILFAILLAVVAFLIYRRRQRRFRNRAQAPSSYMFGPDAKAMQEANVGMGTPGALVQSPDAGASLASQSQSEAQTPRRPEARGSPLYTTYPKNARPFETLVTPVREPVTTARTASRSNDGQRY</sequence>
<name>A0A165IRS9_EXIGL</name>
<protein>
    <recommendedName>
        <fullName evidence="6">Mid2 domain-containing protein</fullName>
    </recommendedName>
</protein>
<feature type="region of interest" description="Disordered" evidence="1">
    <location>
        <begin position="290"/>
        <end position="361"/>
    </location>
</feature>
<dbReference type="Proteomes" id="UP000077266">
    <property type="component" value="Unassembled WGS sequence"/>
</dbReference>
<keyword evidence="2" id="KW-0472">Membrane</keyword>
<evidence type="ECO:0000256" key="1">
    <source>
        <dbReference type="SAM" id="MobiDB-lite"/>
    </source>
</evidence>
<evidence type="ECO:0000256" key="3">
    <source>
        <dbReference type="SAM" id="SignalP"/>
    </source>
</evidence>
<feature type="compositionally biased region" description="Low complexity" evidence="1">
    <location>
        <begin position="299"/>
        <end position="312"/>
    </location>
</feature>
<reference evidence="4 5" key="1">
    <citation type="journal article" date="2016" name="Mol. Biol. Evol.">
        <title>Comparative Genomics of Early-Diverging Mushroom-Forming Fungi Provides Insights into the Origins of Lignocellulose Decay Capabilities.</title>
        <authorList>
            <person name="Nagy L.G."/>
            <person name="Riley R."/>
            <person name="Tritt A."/>
            <person name="Adam C."/>
            <person name="Daum C."/>
            <person name="Floudas D."/>
            <person name="Sun H."/>
            <person name="Yadav J.S."/>
            <person name="Pangilinan J."/>
            <person name="Larsson K.H."/>
            <person name="Matsuura K."/>
            <person name="Barry K."/>
            <person name="Labutti K."/>
            <person name="Kuo R."/>
            <person name="Ohm R.A."/>
            <person name="Bhattacharya S.S."/>
            <person name="Shirouzu T."/>
            <person name="Yoshinaga Y."/>
            <person name="Martin F.M."/>
            <person name="Grigoriev I.V."/>
            <person name="Hibbett D.S."/>
        </authorList>
    </citation>
    <scope>NUCLEOTIDE SEQUENCE [LARGE SCALE GENOMIC DNA]</scope>
    <source>
        <strain evidence="4 5">HHB12029</strain>
    </source>
</reference>
<dbReference type="OrthoDB" id="10595413at2759"/>
<feature type="region of interest" description="Disordered" evidence="1">
    <location>
        <begin position="184"/>
        <end position="212"/>
    </location>
</feature>
<proteinExistence type="predicted"/>
<dbReference type="EMBL" id="KV425984">
    <property type="protein sequence ID" value="KZV93785.1"/>
    <property type="molecule type" value="Genomic_DNA"/>
</dbReference>
<feature type="transmembrane region" description="Helical" evidence="2">
    <location>
        <begin position="228"/>
        <end position="254"/>
    </location>
</feature>
<evidence type="ECO:0000313" key="4">
    <source>
        <dbReference type="EMBL" id="KZV93785.1"/>
    </source>
</evidence>
<keyword evidence="2" id="KW-1133">Transmembrane helix</keyword>
<keyword evidence="2" id="KW-0812">Transmembrane</keyword>
<keyword evidence="3" id="KW-0732">Signal</keyword>
<feature type="signal peptide" evidence="3">
    <location>
        <begin position="1"/>
        <end position="23"/>
    </location>
</feature>
<feature type="chain" id="PRO_5007859469" description="Mid2 domain-containing protein" evidence="3">
    <location>
        <begin position="24"/>
        <end position="361"/>
    </location>
</feature>
<organism evidence="4 5">
    <name type="scientific">Exidia glandulosa HHB12029</name>
    <dbReference type="NCBI Taxonomy" id="1314781"/>
    <lineage>
        <taxon>Eukaryota</taxon>
        <taxon>Fungi</taxon>
        <taxon>Dikarya</taxon>
        <taxon>Basidiomycota</taxon>
        <taxon>Agaricomycotina</taxon>
        <taxon>Agaricomycetes</taxon>
        <taxon>Auriculariales</taxon>
        <taxon>Exidiaceae</taxon>
        <taxon>Exidia</taxon>
    </lineage>
</organism>
<dbReference type="InParanoid" id="A0A165IRS9"/>
<gene>
    <name evidence="4" type="ORF">EXIGLDRAFT_835488</name>
</gene>
<evidence type="ECO:0000256" key="2">
    <source>
        <dbReference type="SAM" id="Phobius"/>
    </source>
</evidence>
<keyword evidence="5" id="KW-1185">Reference proteome</keyword>
<feature type="compositionally biased region" description="Polar residues" evidence="1">
    <location>
        <begin position="348"/>
        <end position="361"/>
    </location>
</feature>
<evidence type="ECO:0008006" key="6">
    <source>
        <dbReference type="Google" id="ProtNLM"/>
    </source>
</evidence>
<evidence type="ECO:0000313" key="5">
    <source>
        <dbReference type="Proteomes" id="UP000077266"/>
    </source>
</evidence>
<feature type="compositionally biased region" description="Polar residues" evidence="1">
    <location>
        <begin position="192"/>
        <end position="212"/>
    </location>
</feature>
<accession>A0A165IRS9</accession>